<dbReference type="AlphaFoldDB" id="A0A9E8SPR9"/>
<dbReference type="InterPro" id="IPR033985">
    <property type="entry name" value="SusD-like_N"/>
</dbReference>
<dbReference type="Pfam" id="PF14322">
    <property type="entry name" value="SusD-like_3"/>
    <property type="match status" value="1"/>
</dbReference>
<feature type="domain" description="SusD-like N-terminal" evidence="7">
    <location>
        <begin position="100"/>
        <end position="221"/>
    </location>
</feature>
<keyword evidence="4" id="KW-0472">Membrane</keyword>
<dbReference type="SUPFAM" id="SSF48452">
    <property type="entry name" value="TPR-like"/>
    <property type="match status" value="1"/>
</dbReference>
<organism evidence="8 9">
    <name type="scientific">Dyadobacter pollutisoli</name>
    <dbReference type="NCBI Taxonomy" id="2910158"/>
    <lineage>
        <taxon>Bacteria</taxon>
        <taxon>Pseudomonadati</taxon>
        <taxon>Bacteroidota</taxon>
        <taxon>Cytophagia</taxon>
        <taxon>Cytophagales</taxon>
        <taxon>Spirosomataceae</taxon>
        <taxon>Dyadobacter</taxon>
    </lineage>
</organism>
<evidence type="ECO:0000256" key="3">
    <source>
        <dbReference type="ARBA" id="ARBA00022729"/>
    </source>
</evidence>
<evidence type="ECO:0000256" key="2">
    <source>
        <dbReference type="ARBA" id="ARBA00006275"/>
    </source>
</evidence>
<dbReference type="RefSeq" id="WP_267609986.1">
    <property type="nucleotide sequence ID" value="NZ_CP112998.1"/>
</dbReference>
<evidence type="ECO:0000259" key="7">
    <source>
        <dbReference type="Pfam" id="PF14322"/>
    </source>
</evidence>
<dbReference type="Gene3D" id="1.25.40.390">
    <property type="match status" value="1"/>
</dbReference>
<dbReference type="KEGG" id="dpf:ON006_13825"/>
<evidence type="ECO:0000256" key="4">
    <source>
        <dbReference type="ARBA" id="ARBA00023136"/>
    </source>
</evidence>
<accession>A0A9E8SPR9</accession>
<evidence type="ECO:0000259" key="6">
    <source>
        <dbReference type="Pfam" id="PF07980"/>
    </source>
</evidence>
<keyword evidence="9" id="KW-1185">Reference proteome</keyword>
<proteinExistence type="inferred from homology"/>
<evidence type="ECO:0000313" key="9">
    <source>
        <dbReference type="Proteomes" id="UP001164653"/>
    </source>
</evidence>
<dbReference type="GO" id="GO:0009279">
    <property type="term" value="C:cell outer membrane"/>
    <property type="evidence" value="ECO:0007669"/>
    <property type="project" value="UniProtKB-SubCell"/>
</dbReference>
<evidence type="ECO:0000256" key="5">
    <source>
        <dbReference type="ARBA" id="ARBA00023237"/>
    </source>
</evidence>
<protein>
    <submittedName>
        <fullName evidence="8">RagB/SusD family nutrient uptake outer membrane protein</fullName>
    </submittedName>
</protein>
<feature type="domain" description="RagB/SusD" evidence="6">
    <location>
        <begin position="377"/>
        <end position="465"/>
    </location>
</feature>
<sequence length="497" mass="56646">MAFKQINNMSSVKKIGARSIAVWTALIFIMSCTNLDEEVKDQVERDKFGVSQGQLNTLIGPLYGGLGDYWNRFELLNCVTDEELAPTRGGDWGEPEWRFMQEHTWPTNFYAFDNLWSWIYSNIAKINEKITNPGFASPEVQAELRTLRAFYHYLALDNFGNVIIATTIGSDKSGQRTRKEVYDFVEKELLESLPNLSTDVRSKYGRMSKYVAHMILAKLYLNAQVYTGQPQWEKAIEQCNAIIDSQKFTISSDFLSTFSVNNEDAPEIILSTPYDKSKRTGFYAQIAGLHYLHQFTYDLGSAPWNGYCTTAEFYDSFETGDQRRAMWLTGQIYSSSGEALKDDGVPAILTKEIPAFKMDAGPKARLAGYRSVKYQVEKGATFDMSNDFVIYRISDVYLMRGEANFRLGKTPAALADINAVRTKRGVAAFTTLTDANILAERGREMAWELHRRQDLIRFDKFTAAWTFKPVSQKYRELYPIPMNQIALNPLLKQNSGY</sequence>
<comment type="subcellular location">
    <subcellularLocation>
        <location evidence="1">Cell outer membrane</location>
    </subcellularLocation>
</comment>
<name>A0A9E8SPR9_9BACT</name>
<evidence type="ECO:0000256" key="1">
    <source>
        <dbReference type="ARBA" id="ARBA00004442"/>
    </source>
</evidence>
<dbReference type="PROSITE" id="PS51257">
    <property type="entry name" value="PROKAR_LIPOPROTEIN"/>
    <property type="match status" value="1"/>
</dbReference>
<comment type="similarity">
    <text evidence="2">Belongs to the SusD family.</text>
</comment>
<evidence type="ECO:0000313" key="8">
    <source>
        <dbReference type="EMBL" id="WAC15016.1"/>
    </source>
</evidence>
<dbReference type="InterPro" id="IPR012944">
    <property type="entry name" value="SusD_RagB_dom"/>
</dbReference>
<dbReference type="EMBL" id="CP112998">
    <property type="protein sequence ID" value="WAC15016.1"/>
    <property type="molecule type" value="Genomic_DNA"/>
</dbReference>
<reference evidence="8" key="1">
    <citation type="submission" date="2022-11" db="EMBL/GenBank/DDBJ databases">
        <title>Dyadobacter pollutisoli sp. nov., isolated from plastic dumped soil.</title>
        <authorList>
            <person name="Kim J.M."/>
            <person name="Kim K.R."/>
            <person name="Lee J.K."/>
            <person name="Hao L."/>
            <person name="Jeon C.O."/>
        </authorList>
    </citation>
    <scope>NUCLEOTIDE SEQUENCE</scope>
    <source>
        <strain evidence="8">U1</strain>
    </source>
</reference>
<dbReference type="Pfam" id="PF07980">
    <property type="entry name" value="SusD_RagB"/>
    <property type="match status" value="1"/>
</dbReference>
<keyword evidence="3" id="KW-0732">Signal</keyword>
<dbReference type="InterPro" id="IPR011990">
    <property type="entry name" value="TPR-like_helical_dom_sf"/>
</dbReference>
<gene>
    <name evidence="8" type="ORF">ON006_13825</name>
</gene>
<dbReference type="Proteomes" id="UP001164653">
    <property type="component" value="Chromosome"/>
</dbReference>
<keyword evidence="5" id="KW-0998">Cell outer membrane</keyword>